<accession>A0A653CAG1</accession>
<dbReference type="OrthoDB" id="6152242at2759"/>
<proteinExistence type="predicted"/>
<protein>
    <submittedName>
        <fullName evidence="1">Uncharacterized protein</fullName>
    </submittedName>
</protein>
<gene>
    <name evidence="1" type="ORF">CALMAC_LOCUS7210</name>
</gene>
<name>A0A653CAG1_CALMS</name>
<keyword evidence="2" id="KW-1185">Reference proteome</keyword>
<sequence>MMEVEHEELKGRRHAEKIGAGAEDVEHLLLGFKEIRFLQPQEYPTPSISTINVSQDIVNLSNKDCACYLRNIFP</sequence>
<dbReference type="EMBL" id="CAACVG010007242">
    <property type="protein sequence ID" value="VEN44404.1"/>
    <property type="molecule type" value="Genomic_DNA"/>
</dbReference>
<evidence type="ECO:0000313" key="2">
    <source>
        <dbReference type="Proteomes" id="UP000410492"/>
    </source>
</evidence>
<dbReference type="Proteomes" id="UP000410492">
    <property type="component" value="Unassembled WGS sequence"/>
</dbReference>
<dbReference type="AlphaFoldDB" id="A0A653CAG1"/>
<evidence type="ECO:0000313" key="1">
    <source>
        <dbReference type="EMBL" id="VEN44404.1"/>
    </source>
</evidence>
<reference evidence="1 2" key="1">
    <citation type="submission" date="2019-01" db="EMBL/GenBank/DDBJ databases">
        <authorList>
            <person name="Sayadi A."/>
        </authorList>
    </citation>
    <scope>NUCLEOTIDE SEQUENCE [LARGE SCALE GENOMIC DNA]</scope>
</reference>
<organism evidence="1 2">
    <name type="scientific">Callosobruchus maculatus</name>
    <name type="common">Southern cowpea weevil</name>
    <name type="synonym">Pulse bruchid</name>
    <dbReference type="NCBI Taxonomy" id="64391"/>
    <lineage>
        <taxon>Eukaryota</taxon>
        <taxon>Metazoa</taxon>
        <taxon>Ecdysozoa</taxon>
        <taxon>Arthropoda</taxon>
        <taxon>Hexapoda</taxon>
        <taxon>Insecta</taxon>
        <taxon>Pterygota</taxon>
        <taxon>Neoptera</taxon>
        <taxon>Endopterygota</taxon>
        <taxon>Coleoptera</taxon>
        <taxon>Polyphaga</taxon>
        <taxon>Cucujiformia</taxon>
        <taxon>Chrysomeloidea</taxon>
        <taxon>Chrysomelidae</taxon>
        <taxon>Bruchinae</taxon>
        <taxon>Bruchini</taxon>
        <taxon>Callosobruchus</taxon>
    </lineage>
</organism>